<gene>
    <name evidence="2" type="ORF">KGM_206134</name>
</gene>
<sequence length="106" mass="12366">MPNDALLQGAFGFSIVLMIVYIIMGIPLLYVESIVVVRLVIAAIKRRFREFIALDKTWGPKDEILQRSRGMFSAQAMTKEYIYRQYHLQAGILHRQRRSNIRSPLR</sequence>
<name>A0A212EGJ9_DANPL</name>
<dbReference type="EMBL" id="AGBW02015069">
    <property type="protein sequence ID" value="OWR40604.1"/>
    <property type="molecule type" value="Genomic_DNA"/>
</dbReference>
<evidence type="ECO:0000313" key="2">
    <source>
        <dbReference type="EMBL" id="OWR40604.1"/>
    </source>
</evidence>
<proteinExistence type="predicted"/>
<evidence type="ECO:0000256" key="1">
    <source>
        <dbReference type="SAM" id="Phobius"/>
    </source>
</evidence>
<keyword evidence="3" id="KW-1185">Reference proteome</keyword>
<keyword evidence="1" id="KW-0472">Membrane</keyword>
<dbReference type="AlphaFoldDB" id="A0A212EGJ9"/>
<accession>A0A212EGJ9</accession>
<dbReference type="Proteomes" id="UP000007151">
    <property type="component" value="Unassembled WGS sequence"/>
</dbReference>
<feature type="transmembrane region" description="Helical" evidence="1">
    <location>
        <begin position="12"/>
        <end position="41"/>
    </location>
</feature>
<dbReference type="InParanoid" id="A0A212EGJ9"/>
<reference evidence="2 3" key="1">
    <citation type="journal article" date="2011" name="Cell">
        <title>The monarch butterfly genome yields insights into long-distance migration.</title>
        <authorList>
            <person name="Zhan S."/>
            <person name="Merlin C."/>
            <person name="Boore J.L."/>
            <person name="Reppert S.M."/>
        </authorList>
    </citation>
    <scope>NUCLEOTIDE SEQUENCE [LARGE SCALE GENOMIC DNA]</scope>
    <source>
        <strain evidence="2">F-2</strain>
    </source>
</reference>
<dbReference type="KEGG" id="dpl:KGM_206134"/>
<keyword evidence="1" id="KW-0812">Transmembrane</keyword>
<evidence type="ECO:0000313" key="3">
    <source>
        <dbReference type="Proteomes" id="UP000007151"/>
    </source>
</evidence>
<protein>
    <submittedName>
        <fullName evidence="2">Uncharacterized protein</fullName>
    </submittedName>
</protein>
<organism evidence="2 3">
    <name type="scientific">Danaus plexippus plexippus</name>
    <dbReference type="NCBI Taxonomy" id="278856"/>
    <lineage>
        <taxon>Eukaryota</taxon>
        <taxon>Metazoa</taxon>
        <taxon>Ecdysozoa</taxon>
        <taxon>Arthropoda</taxon>
        <taxon>Hexapoda</taxon>
        <taxon>Insecta</taxon>
        <taxon>Pterygota</taxon>
        <taxon>Neoptera</taxon>
        <taxon>Endopterygota</taxon>
        <taxon>Lepidoptera</taxon>
        <taxon>Glossata</taxon>
        <taxon>Ditrysia</taxon>
        <taxon>Papilionoidea</taxon>
        <taxon>Nymphalidae</taxon>
        <taxon>Danainae</taxon>
        <taxon>Danaini</taxon>
        <taxon>Danaina</taxon>
        <taxon>Danaus</taxon>
        <taxon>Danaus</taxon>
    </lineage>
</organism>
<comment type="caution">
    <text evidence="2">The sequence shown here is derived from an EMBL/GenBank/DDBJ whole genome shotgun (WGS) entry which is preliminary data.</text>
</comment>
<keyword evidence="1" id="KW-1133">Transmembrane helix</keyword>